<dbReference type="InterPro" id="IPR011657">
    <property type="entry name" value="CNT_C_dom"/>
</dbReference>
<feature type="compositionally biased region" description="Basic and acidic residues" evidence="7">
    <location>
        <begin position="279"/>
        <end position="304"/>
    </location>
</feature>
<keyword evidence="4 8" id="KW-0812">Transmembrane</keyword>
<feature type="transmembrane region" description="Helical" evidence="8">
    <location>
        <begin position="334"/>
        <end position="356"/>
    </location>
</feature>
<accession>A0A368VVN1</accession>
<dbReference type="InterPro" id="IPR008276">
    <property type="entry name" value="C_nuclsd_transpt"/>
</dbReference>
<dbReference type="InterPro" id="IPR002668">
    <property type="entry name" value="CNT_N_dom"/>
</dbReference>
<evidence type="ECO:0000313" key="12">
    <source>
        <dbReference type="EMBL" id="RCW44708.1"/>
    </source>
</evidence>
<dbReference type="Pfam" id="PF01773">
    <property type="entry name" value="Nucleos_tra2_N"/>
    <property type="match status" value="1"/>
</dbReference>
<comment type="similarity">
    <text evidence="2">Belongs to the concentrative nucleoside transporter (CNT) (TC 2.A.41) family.</text>
</comment>
<keyword evidence="3" id="KW-1003">Cell membrane</keyword>
<dbReference type="InterPro" id="IPR011642">
    <property type="entry name" value="Gate_dom"/>
</dbReference>
<dbReference type="AlphaFoldDB" id="A0A368VVN1"/>
<dbReference type="PANTHER" id="PTHR10590">
    <property type="entry name" value="SODIUM/NUCLEOSIDE COTRANSPORTER"/>
    <property type="match status" value="1"/>
</dbReference>
<dbReference type="Pfam" id="PF07662">
    <property type="entry name" value="Nucleos_tra2_C"/>
    <property type="match status" value="1"/>
</dbReference>
<feature type="transmembrane region" description="Helical" evidence="8">
    <location>
        <begin position="464"/>
        <end position="486"/>
    </location>
</feature>
<dbReference type="Pfam" id="PF07670">
    <property type="entry name" value="Gate"/>
    <property type="match status" value="1"/>
</dbReference>
<protein>
    <submittedName>
        <fullName evidence="12">CNT family concentrative nucleoside transporter</fullName>
    </submittedName>
</protein>
<dbReference type="PANTHER" id="PTHR10590:SF4">
    <property type="entry name" value="SOLUTE CARRIER FAMILY 28 MEMBER 3"/>
    <property type="match status" value="1"/>
</dbReference>
<dbReference type="GO" id="GO:0005886">
    <property type="term" value="C:plasma membrane"/>
    <property type="evidence" value="ECO:0007669"/>
    <property type="project" value="UniProtKB-SubCell"/>
</dbReference>
<dbReference type="Proteomes" id="UP000253495">
    <property type="component" value="Unassembled WGS sequence"/>
</dbReference>
<evidence type="ECO:0000256" key="5">
    <source>
        <dbReference type="ARBA" id="ARBA00022989"/>
    </source>
</evidence>
<evidence type="ECO:0000256" key="7">
    <source>
        <dbReference type="SAM" id="MobiDB-lite"/>
    </source>
</evidence>
<feature type="transmembrane region" description="Helical" evidence="8">
    <location>
        <begin position="32"/>
        <end position="53"/>
    </location>
</feature>
<evidence type="ECO:0000256" key="1">
    <source>
        <dbReference type="ARBA" id="ARBA00004651"/>
    </source>
</evidence>
<evidence type="ECO:0000259" key="10">
    <source>
        <dbReference type="Pfam" id="PF07662"/>
    </source>
</evidence>
<reference evidence="12 13" key="1">
    <citation type="submission" date="2018-07" db="EMBL/GenBank/DDBJ databases">
        <title>Genomic Encyclopedia of Type Strains, Phase III (KMG-III): the genomes of soil and plant-associated and newly described type strains.</title>
        <authorList>
            <person name="Whitman W."/>
        </authorList>
    </citation>
    <scope>NUCLEOTIDE SEQUENCE [LARGE SCALE GENOMIC DNA]</scope>
    <source>
        <strain evidence="12 13">CECT 8575</strain>
    </source>
</reference>
<comment type="subcellular location">
    <subcellularLocation>
        <location evidence="1">Cell membrane</location>
        <topology evidence="1">Multi-pass membrane protein</topology>
    </subcellularLocation>
</comment>
<dbReference type="EMBL" id="QPJC01000004">
    <property type="protein sequence ID" value="RCW44708.1"/>
    <property type="molecule type" value="Genomic_DNA"/>
</dbReference>
<evidence type="ECO:0000256" key="2">
    <source>
        <dbReference type="ARBA" id="ARBA00009033"/>
    </source>
</evidence>
<evidence type="ECO:0000256" key="4">
    <source>
        <dbReference type="ARBA" id="ARBA00022692"/>
    </source>
</evidence>
<comment type="caution">
    <text evidence="12">The sequence shown here is derived from an EMBL/GenBank/DDBJ whole genome shotgun (WGS) entry which is preliminary data.</text>
</comment>
<feature type="domain" description="Nucleoside transporter/FeoB GTPase Gate" evidence="11">
    <location>
        <begin position="123"/>
        <end position="218"/>
    </location>
</feature>
<sequence>MRAFAIKQATALAIVLVSKSRPVPVGSVERVVLVQVLWGIGGMLLLLLIAFAFSTSPRSVKPRTVLGALLLQVIFAILVLQWPVGQRVLQALANGVGKVIDSANEGIEFMVGPILPEEGTLFAFQVLPLIVFVASLTAVLYHWNILQWVVRIIGGGLQKVLATTRAESLNATANIFVGQTEAPLVIRPYLTTMTRSEFFAIMAGGLSTVAGTVLVGYSLLGARLDYLIAASFMAAPAGLLMAKIIVPETEQTFSDEAVTASTTPRRSEDSTAEGVGSADRPDTGDADAERSSGEEAPTEDRRADQPSAEEDVTSEKPRNVIDAAAVGASDGLKLALNVGAMLFAFISLIALLNLIIGGLGGLVGLEDITFQKILGYIFSPIMVAIGVPWNEAIEAGSFLGQKLALNEFVAFAEFGPVADQFSPKTATIITFALTGFANFSSLGILLGGLGGLVPSRRPLIAKYALRAVLAGTLANLMSATIAGMLIG</sequence>
<proteinExistence type="inferred from homology"/>
<keyword evidence="6 8" id="KW-0472">Membrane</keyword>
<feature type="transmembrane region" description="Helical" evidence="8">
    <location>
        <begin position="65"/>
        <end position="84"/>
    </location>
</feature>
<evidence type="ECO:0000313" key="13">
    <source>
        <dbReference type="Proteomes" id="UP000253495"/>
    </source>
</evidence>
<evidence type="ECO:0000256" key="8">
    <source>
        <dbReference type="SAM" id="Phobius"/>
    </source>
</evidence>
<evidence type="ECO:0000259" key="9">
    <source>
        <dbReference type="Pfam" id="PF01773"/>
    </source>
</evidence>
<feature type="region of interest" description="Disordered" evidence="7">
    <location>
        <begin position="255"/>
        <end position="316"/>
    </location>
</feature>
<dbReference type="GO" id="GO:0015293">
    <property type="term" value="F:symporter activity"/>
    <property type="evidence" value="ECO:0007669"/>
    <property type="project" value="TreeGrafter"/>
</dbReference>
<feature type="domain" description="Concentrative nucleoside transporter N-terminal" evidence="9">
    <location>
        <begin position="42"/>
        <end position="113"/>
    </location>
</feature>
<feature type="transmembrane region" description="Helical" evidence="8">
    <location>
        <begin position="122"/>
        <end position="143"/>
    </location>
</feature>
<feature type="compositionally biased region" description="Polar residues" evidence="7">
    <location>
        <begin position="255"/>
        <end position="264"/>
    </location>
</feature>
<evidence type="ECO:0000259" key="11">
    <source>
        <dbReference type="Pfam" id="PF07670"/>
    </source>
</evidence>
<organism evidence="12 13">
    <name type="scientific">Halopolyspora algeriensis</name>
    <dbReference type="NCBI Taxonomy" id="1500506"/>
    <lineage>
        <taxon>Bacteria</taxon>
        <taxon>Bacillati</taxon>
        <taxon>Actinomycetota</taxon>
        <taxon>Actinomycetes</taxon>
        <taxon>Actinomycetes incertae sedis</taxon>
        <taxon>Halopolyspora</taxon>
    </lineage>
</organism>
<evidence type="ECO:0000256" key="3">
    <source>
        <dbReference type="ARBA" id="ARBA00022475"/>
    </source>
</evidence>
<keyword evidence="13" id="KW-1185">Reference proteome</keyword>
<feature type="transmembrane region" description="Helical" evidence="8">
    <location>
        <begin position="198"/>
        <end position="220"/>
    </location>
</feature>
<keyword evidence="5 8" id="KW-1133">Transmembrane helix</keyword>
<gene>
    <name evidence="12" type="ORF">DFQ14_104299</name>
</gene>
<dbReference type="GO" id="GO:0005337">
    <property type="term" value="F:nucleoside transmembrane transporter activity"/>
    <property type="evidence" value="ECO:0007669"/>
    <property type="project" value="InterPro"/>
</dbReference>
<feature type="domain" description="Concentrative nucleoside transporter C-terminal" evidence="10">
    <location>
        <begin position="226"/>
        <end position="483"/>
    </location>
</feature>
<feature type="transmembrane region" description="Helical" evidence="8">
    <location>
        <begin position="428"/>
        <end position="452"/>
    </location>
</feature>
<name>A0A368VVN1_9ACTN</name>
<evidence type="ECO:0000256" key="6">
    <source>
        <dbReference type="ARBA" id="ARBA00023136"/>
    </source>
</evidence>